<protein>
    <submittedName>
        <fullName evidence="1">Uncharacterized protein</fullName>
    </submittedName>
</protein>
<sequence length="132" mass="14150">MANINGKIQTDVIILDDTYDVSVAIPTSKPIVDVNAYTLTIYNEAEVALTPTTENVAMLAHVAASYNVDSKETFPDNFYLELSPPASILPNIKDSTDPAKTTFAIKNIAIQFATGAYVNAEEIPGSVKGTKP</sequence>
<reference evidence="1 4" key="1">
    <citation type="submission" date="2016-11" db="EMBL/GenBank/DDBJ databases">
        <title>Whole genomes of Flavobacteriaceae.</title>
        <authorList>
            <person name="Stine C."/>
            <person name="Li C."/>
            <person name="Tadesse D."/>
        </authorList>
    </citation>
    <scope>NUCLEOTIDE SEQUENCE [LARGE SCALE GENOMIC DNA]</scope>
    <source>
        <strain evidence="1 4">ATCC 19366</strain>
    </source>
</reference>
<gene>
    <name evidence="1" type="ORF">B0A72_18900</name>
    <name evidence="2" type="ORF">SAMN05444387_4599</name>
</gene>
<dbReference type="AlphaFoldDB" id="A0AB36NWW3"/>
<evidence type="ECO:0000313" key="2">
    <source>
        <dbReference type="EMBL" id="SHN19500.1"/>
    </source>
</evidence>
<name>A0AB36NWW3_9FLAO</name>
<dbReference type="EMBL" id="MUHB01000020">
    <property type="protein sequence ID" value="OXB00842.1"/>
    <property type="molecule type" value="Genomic_DNA"/>
</dbReference>
<dbReference type="Proteomes" id="UP000198431">
    <property type="component" value="Unassembled WGS sequence"/>
</dbReference>
<evidence type="ECO:0000313" key="3">
    <source>
        <dbReference type="Proteomes" id="UP000184216"/>
    </source>
</evidence>
<reference evidence="2 3" key="2">
    <citation type="submission" date="2016-11" db="EMBL/GenBank/DDBJ databases">
        <authorList>
            <person name="Varghese N."/>
            <person name="Submissions S."/>
        </authorList>
    </citation>
    <scope>NUCLEOTIDE SEQUENCE [LARGE SCALE GENOMIC DNA]</scope>
    <source>
        <strain evidence="2 3">DSM 6368</strain>
    </source>
</reference>
<evidence type="ECO:0000313" key="1">
    <source>
        <dbReference type="EMBL" id="OXB00842.1"/>
    </source>
</evidence>
<dbReference type="Proteomes" id="UP000184216">
    <property type="component" value="Unassembled WGS sequence"/>
</dbReference>
<comment type="caution">
    <text evidence="1">The sequence shown here is derived from an EMBL/GenBank/DDBJ whole genome shotgun (WGS) entry which is preliminary data.</text>
</comment>
<dbReference type="RefSeq" id="WP_073398203.1">
    <property type="nucleotide sequence ID" value="NZ_FRBX01000008.1"/>
</dbReference>
<proteinExistence type="predicted"/>
<accession>A0AB36NWW3</accession>
<organism evidence="1 4">
    <name type="scientific">Flavobacterium pectinovorum</name>
    <dbReference type="NCBI Taxonomy" id="29533"/>
    <lineage>
        <taxon>Bacteria</taxon>
        <taxon>Pseudomonadati</taxon>
        <taxon>Bacteroidota</taxon>
        <taxon>Flavobacteriia</taxon>
        <taxon>Flavobacteriales</taxon>
        <taxon>Flavobacteriaceae</taxon>
        <taxon>Flavobacterium</taxon>
    </lineage>
</organism>
<keyword evidence="3" id="KW-1185">Reference proteome</keyword>
<dbReference type="EMBL" id="FRBX01000008">
    <property type="protein sequence ID" value="SHN19500.1"/>
    <property type="molecule type" value="Genomic_DNA"/>
</dbReference>
<evidence type="ECO:0000313" key="4">
    <source>
        <dbReference type="Proteomes" id="UP000198431"/>
    </source>
</evidence>